<keyword evidence="6" id="KW-0597">Phosphoprotein</keyword>
<sequence length="258" mass="28657">MLARRTIRGTFCTTSANLLMQGTRRLNLHTSSIMAARGRQHKPIPEEGPYKAFVGNLPFDSVQGDIDAIFKDLSIRETRMMRDHESDRFKGFAYVEFATREHLERALELDGCEFDNRRLRIDVADAPRSRDGGRGGRGGFGGRGGSRGGGQPPFRDDGGARMGGGASERTQGGRSGYDHFERQGSDRGGYGRAGGMRGSGSRRAPPTEEQFVAHPSEPGRPRLQLKPRTTDPVELERLRQQDDEETKRRQAHIFGVKD</sequence>
<dbReference type="PROSITE" id="PS50102">
    <property type="entry name" value="RRM"/>
    <property type="match status" value="1"/>
</dbReference>
<evidence type="ECO:0000256" key="4">
    <source>
        <dbReference type="ARBA" id="ARBA00022490"/>
    </source>
</evidence>
<evidence type="ECO:0000256" key="9">
    <source>
        <dbReference type="ARBA" id="ARBA00022990"/>
    </source>
</evidence>
<feature type="domain" description="RRM" evidence="13">
    <location>
        <begin position="50"/>
        <end position="126"/>
    </location>
</feature>
<keyword evidence="8" id="KW-0648">Protein biosynthesis</keyword>
<dbReference type="SMR" id="F1LB04"/>
<evidence type="ECO:0000256" key="11">
    <source>
        <dbReference type="PROSITE-ProRule" id="PRU00176"/>
    </source>
</evidence>
<feature type="compositionally biased region" description="Gly residues" evidence="12">
    <location>
        <begin position="135"/>
        <end position="151"/>
    </location>
</feature>
<feature type="region of interest" description="Disordered" evidence="12">
    <location>
        <begin position="125"/>
        <end position="258"/>
    </location>
</feature>
<dbReference type="AlphaFoldDB" id="F1LB04"/>
<dbReference type="SMART" id="SM00360">
    <property type="entry name" value="RRM"/>
    <property type="match status" value="1"/>
</dbReference>
<keyword evidence="7 11" id="KW-0694">RNA-binding</keyword>
<evidence type="ECO:0000256" key="7">
    <source>
        <dbReference type="ARBA" id="ARBA00022884"/>
    </source>
</evidence>
<organism evidence="14">
    <name type="scientific">Ascaris suum</name>
    <name type="common">Pig roundworm</name>
    <name type="synonym">Ascaris lumbricoides</name>
    <dbReference type="NCBI Taxonomy" id="6253"/>
    <lineage>
        <taxon>Eukaryota</taxon>
        <taxon>Metazoa</taxon>
        <taxon>Ecdysozoa</taxon>
        <taxon>Nematoda</taxon>
        <taxon>Chromadorea</taxon>
        <taxon>Rhabditida</taxon>
        <taxon>Spirurina</taxon>
        <taxon>Ascaridomorpha</taxon>
        <taxon>Ascaridoidea</taxon>
        <taxon>Ascarididae</taxon>
        <taxon>Ascaris</taxon>
    </lineage>
</organism>
<dbReference type="GO" id="GO:0048471">
    <property type="term" value="C:perinuclear region of cytoplasm"/>
    <property type="evidence" value="ECO:0007669"/>
    <property type="project" value="UniProtKB-SubCell"/>
</dbReference>
<feature type="compositionally biased region" description="Basic and acidic residues" evidence="12">
    <location>
        <begin position="228"/>
        <end position="248"/>
    </location>
</feature>
<dbReference type="EMBL" id="JI175973">
    <property type="protein sequence ID" value="ADY47308.1"/>
    <property type="molecule type" value="mRNA"/>
</dbReference>
<evidence type="ECO:0000256" key="1">
    <source>
        <dbReference type="ARBA" id="ARBA00004556"/>
    </source>
</evidence>
<dbReference type="InterPro" id="IPR035979">
    <property type="entry name" value="RBD_domain_sf"/>
</dbReference>
<feature type="compositionally biased region" description="Gly residues" evidence="12">
    <location>
        <begin position="186"/>
        <end position="198"/>
    </location>
</feature>
<proteinExistence type="evidence at transcript level"/>
<evidence type="ECO:0000256" key="3">
    <source>
        <dbReference type="ARBA" id="ARBA00022481"/>
    </source>
</evidence>
<evidence type="ECO:0000256" key="12">
    <source>
        <dbReference type="SAM" id="MobiDB-lite"/>
    </source>
</evidence>
<name>F1LB04_ASCSU</name>
<accession>F1LB04</accession>
<evidence type="ECO:0000256" key="2">
    <source>
        <dbReference type="ARBA" id="ARBA00013856"/>
    </source>
</evidence>
<evidence type="ECO:0000256" key="6">
    <source>
        <dbReference type="ARBA" id="ARBA00022553"/>
    </source>
</evidence>
<keyword evidence="4" id="KW-0963">Cytoplasm</keyword>
<dbReference type="PANTHER" id="PTHR23236:SF11">
    <property type="entry name" value="EUKARYOTIC TRANSLATION INITIATION FACTOR 4H"/>
    <property type="match status" value="1"/>
</dbReference>
<evidence type="ECO:0000313" key="14">
    <source>
        <dbReference type="EMBL" id="ADY47308.1"/>
    </source>
</evidence>
<dbReference type="InterPro" id="IPR012677">
    <property type="entry name" value="Nucleotide-bd_a/b_plait_sf"/>
</dbReference>
<protein>
    <recommendedName>
        <fullName evidence="2">Eukaryotic translation initiation factor 4H</fullName>
    </recommendedName>
</protein>
<feature type="compositionally biased region" description="Basic and acidic residues" evidence="12">
    <location>
        <begin position="125"/>
        <end position="134"/>
    </location>
</feature>
<feature type="compositionally biased region" description="Basic and acidic residues" evidence="12">
    <location>
        <begin position="176"/>
        <end position="185"/>
    </location>
</feature>
<comment type="function">
    <text evidence="10">Stimulates the RNA helicase activity of EIF4A in the translation initiation complex. Binds weakly mRNA.</text>
</comment>
<dbReference type="InterPro" id="IPR034229">
    <property type="entry name" value="eIF4H_RRM"/>
</dbReference>
<reference evidence="14" key="1">
    <citation type="journal article" date="2011" name="Genome Res.">
        <title>Deep small RNA sequencing from the nematode Ascaris reveals conservation, functional diversification, and novel developmental profiles.</title>
        <authorList>
            <person name="Wang J."/>
            <person name="Czech B."/>
            <person name="Crunk A."/>
            <person name="Wallace A."/>
            <person name="Mitreva M."/>
            <person name="Hannon G.J."/>
            <person name="Davis R.E."/>
        </authorList>
    </citation>
    <scope>NUCLEOTIDE SEQUENCE</scope>
</reference>
<comment type="subcellular location">
    <subcellularLocation>
        <location evidence="1">Cytoplasm</location>
        <location evidence="1">Perinuclear region</location>
    </subcellularLocation>
</comment>
<dbReference type="SUPFAM" id="SSF54928">
    <property type="entry name" value="RNA-binding domain, RBD"/>
    <property type="match status" value="1"/>
</dbReference>
<evidence type="ECO:0000259" key="13">
    <source>
        <dbReference type="PROSITE" id="PS50102"/>
    </source>
</evidence>
<dbReference type="PANTHER" id="PTHR23236">
    <property type="entry name" value="EUKARYOTIC TRANSLATION INITIATION FACTOR 4B/4H"/>
    <property type="match status" value="1"/>
</dbReference>
<evidence type="ECO:0000256" key="8">
    <source>
        <dbReference type="ARBA" id="ARBA00022917"/>
    </source>
</evidence>
<keyword evidence="3" id="KW-0488">Methylation</keyword>
<evidence type="ECO:0000256" key="5">
    <source>
        <dbReference type="ARBA" id="ARBA00022540"/>
    </source>
</evidence>
<dbReference type="Pfam" id="PF00076">
    <property type="entry name" value="RRM_1"/>
    <property type="match status" value="1"/>
</dbReference>
<evidence type="ECO:0000256" key="10">
    <source>
        <dbReference type="ARBA" id="ARBA00025462"/>
    </source>
</evidence>
<dbReference type="GO" id="GO:0003723">
    <property type="term" value="F:RNA binding"/>
    <property type="evidence" value="ECO:0007669"/>
    <property type="project" value="UniProtKB-UniRule"/>
</dbReference>
<dbReference type="Gene3D" id="3.30.70.330">
    <property type="match status" value="1"/>
</dbReference>
<keyword evidence="5 14" id="KW-0396">Initiation factor</keyword>
<keyword evidence="9" id="KW-0007">Acetylation</keyword>
<dbReference type="GO" id="GO:0003743">
    <property type="term" value="F:translation initiation factor activity"/>
    <property type="evidence" value="ECO:0007669"/>
    <property type="project" value="UniProtKB-KW"/>
</dbReference>
<dbReference type="InterPro" id="IPR000504">
    <property type="entry name" value="RRM_dom"/>
</dbReference>
<dbReference type="CDD" id="cd12401">
    <property type="entry name" value="RRM_eIF4H"/>
    <property type="match status" value="1"/>
</dbReference>